<feature type="region of interest" description="Disordered" evidence="5">
    <location>
        <begin position="316"/>
        <end position="508"/>
    </location>
</feature>
<keyword evidence="4" id="KW-0539">Nucleus</keyword>
<feature type="compositionally biased region" description="Gly residues" evidence="5">
    <location>
        <begin position="487"/>
        <end position="496"/>
    </location>
</feature>
<feature type="compositionally biased region" description="Pro residues" evidence="5">
    <location>
        <begin position="377"/>
        <end position="395"/>
    </location>
</feature>
<evidence type="ECO:0000256" key="4">
    <source>
        <dbReference type="ARBA" id="ARBA00023242"/>
    </source>
</evidence>
<dbReference type="InterPro" id="IPR010301">
    <property type="entry name" value="RRP1"/>
</dbReference>
<comment type="subcellular location">
    <subcellularLocation>
        <location evidence="1">Nucleus</location>
    </subcellularLocation>
</comment>
<protein>
    <submittedName>
        <fullName evidence="6">Uncharacterized protein</fullName>
    </submittedName>
</protein>
<evidence type="ECO:0000313" key="6">
    <source>
        <dbReference type="EMBL" id="GMI30119.1"/>
    </source>
</evidence>
<proteinExistence type="inferred from homology"/>
<dbReference type="Proteomes" id="UP001165060">
    <property type="component" value="Unassembled WGS sequence"/>
</dbReference>
<evidence type="ECO:0000256" key="1">
    <source>
        <dbReference type="ARBA" id="ARBA00004123"/>
    </source>
</evidence>
<gene>
    <name evidence="6" type="ORF">TeGR_g7662</name>
</gene>
<evidence type="ECO:0000256" key="5">
    <source>
        <dbReference type="SAM" id="MobiDB-lite"/>
    </source>
</evidence>
<feature type="compositionally biased region" description="Polar residues" evidence="5">
    <location>
        <begin position="430"/>
        <end position="444"/>
    </location>
</feature>
<sequence length="508" mass="54455">MPSKASQRAALAASAAAAPAAAPALSKSQQKRAAKKARLAASASEGAAGPPASRAPLSERSKREASYLLSANLSGSNPSLSSLSLSPSSPEMAFARALGDPAQAVRHATIRRLRAYIRARAEPGAPGFSELDLRKLWKALYFCVWLSDRRPVQEQLGDMIAPLLHEPLTRGVKLTALFLQSFLRTMSAHWPGLDVYRLDKFYSLLRKVLRETFQYMAKRGFSLGVVRQLNDVLVAEALSKLPNGVRFHFAEVALEELAGVGPDLDTQQFYSVVEPYMSLAMSDGDRQVREKKKSGAAAAEAGEISGLYLKRIKKRSRPSVSSMYSSPSSPSAPSAPSASSTDSPDETLQQQAAAEMTESAKKRRKKEKREKKERTPAPAPAAPAPAAPAAPPPPAAAQEESESPPPAKKKRRPSVDITEMANSDDDLKSPSRSTRQGPPNQSRRLSWGKNKAKAFKKSMADLKTSSPILSPPPKGVLKTPKYTPSKSGGGKSGGGGKGKKRASATDYF</sequence>
<evidence type="ECO:0000313" key="7">
    <source>
        <dbReference type="Proteomes" id="UP001165060"/>
    </source>
</evidence>
<dbReference type="PANTHER" id="PTHR13026:SF0">
    <property type="entry name" value="RIBOSOMAL RNA PROCESSING 1B"/>
    <property type="match status" value="1"/>
</dbReference>
<evidence type="ECO:0000256" key="2">
    <source>
        <dbReference type="ARBA" id="ARBA00006374"/>
    </source>
</evidence>
<comment type="caution">
    <text evidence="6">The sequence shown here is derived from an EMBL/GenBank/DDBJ whole genome shotgun (WGS) entry which is preliminary data.</text>
</comment>
<feature type="region of interest" description="Disordered" evidence="5">
    <location>
        <begin position="1"/>
        <end position="60"/>
    </location>
</feature>
<reference evidence="6 7" key="1">
    <citation type="journal article" date="2023" name="Commun. Biol.">
        <title>Genome analysis of Parmales, the sister group of diatoms, reveals the evolutionary specialization of diatoms from phago-mixotrophs to photoautotrophs.</title>
        <authorList>
            <person name="Ban H."/>
            <person name="Sato S."/>
            <person name="Yoshikawa S."/>
            <person name="Yamada K."/>
            <person name="Nakamura Y."/>
            <person name="Ichinomiya M."/>
            <person name="Sato N."/>
            <person name="Blanc-Mathieu R."/>
            <person name="Endo H."/>
            <person name="Kuwata A."/>
            <person name="Ogata H."/>
        </authorList>
    </citation>
    <scope>NUCLEOTIDE SEQUENCE [LARGE SCALE GENOMIC DNA]</scope>
</reference>
<dbReference type="PANTHER" id="PTHR13026">
    <property type="entry name" value="NNP-1 PROTEIN NOVEL NUCLEAR PROTEIN 1 NOP52"/>
    <property type="match status" value="1"/>
</dbReference>
<keyword evidence="3" id="KW-0698">rRNA processing</keyword>
<evidence type="ECO:0000256" key="3">
    <source>
        <dbReference type="ARBA" id="ARBA00022552"/>
    </source>
</evidence>
<feature type="compositionally biased region" description="Low complexity" evidence="5">
    <location>
        <begin position="39"/>
        <end position="56"/>
    </location>
</feature>
<dbReference type="EMBL" id="BRYB01000442">
    <property type="protein sequence ID" value="GMI30119.1"/>
    <property type="molecule type" value="Genomic_DNA"/>
</dbReference>
<organism evidence="6 7">
    <name type="scientific">Tetraparma gracilis</name>
    <dbReference type="NCBI Taxonomy" id="2962635"/>
    <lineage>
        <taxon>Eukaryota</taxon>
        <taxon>Sar</taxon>
        <taxon>Stramenopiles</taxon>
        <taxon>Ochrophyta</taxon>
        <taxon>Bolidophyceae</taxon>
        <taxon>Parmales</taxon>
        <taxon>Triparmaceae</taxon>
        <taxon>Tetraparma</taxon>
    </lineage>
</organism>
<keyword evidence="7" id="KW-1185">Reference proteome</keyword>
<feature type="compositionally biased region" description="Basic residues" evidence="5">
    <location>
        <begin position="29"/>
        <end position="38"/>
    </location>
</feature>
<accession>A0ABQ6MP98</accession>
<feature type="compositionally biased region" description="Low complexity" evidence="5">
    <location>
        <begin position="318"/>
        <end position="342"/>
    </location>
</feature>
<comment type="similarity">
    <text evidence="2">Belongs to the RRP1 family.</text>
</comment>
<name>A0ABQ6MP98_9STRA</name>
<feature type="compositionally biased region" description="Low complexity" evidence="5">
    <location>
        <begin position="1"/>
        <end position="28"/>
    </location>
</feature>
<dbReference type="Pfam" id="PF05997">
    <property type="entry name" value="Nop52"/>
    <property type="match status" value="1"/>
</dbReference>